<sequence>MMESCHIHIKEREMNMNNSSKHYTVGELAKITGLSIRTLHYYDEIGLLAAYKDPQSGHRHYGDDDIVALQKIITMKFLGYSLEDIQALLQHPRFDTSLLESFRAQKEALEQQRRRIDIAIKAITRAATLLENKKEVDSQTMIGIIQSIQTEDEQREWLQQFLEPALVHELFDKPFEEQEQLDKQYVKMVNEVKRLFGRPIDDPEVQALIAEQLKISLNYVGTENVQDLTVLSEINEEQLKELEAMMPSPFTPEEEQWLHQANDFFMRKNGML</sequence>
<dbReference type="InterPro" id="IPR000551">
    <property type="entry name" value="MerR-type_HTH_dom"/>
</dbReference>
<dbReference type="GO" id="GO:0003700">
    <property type="term" value="F:DNA-binding transcription factor activity"/>
    <property type="evidence" value="ECO:0007669"/>
    <property type="project" value="InterPro"/>
</dbReference>
<dbReference type="InterPro" id="IPR047057">
    <property type="entry name" value="MerR_fam"/>
</dbReference>
<gene>
    <name evidence="3" type="ORF">DX130_15065</name>
</gene>
<dbReference type="OrthoDB" id="1894615at2"/>
<dbReference type="CDD" id="cd01106">
    <property type="entry name" value="HTH_TipAL-Mta"/>
    <property type="match status" value="1"/>
</dbReference>
<evidence type="ECO:0000313" key="3">
    <source>
        <dbReference type="EMBL" id="REK74961.1"/>
    </source>
</evidence>
<dbReference type="AlphaFoldDB" id="A0A371PG88"/>
<dbReference type="EMBL" id="QUBQ01000002">
    <property type="protein sequence ID" value="REK74961.1"/>
    <property type="molecule type" value="Genomic_DNA"/>
</dbReference>
<protein>
    <submittedName>
        <fullName evidence="3">MerR family transcriptional regulator</fullName>
    </submittedName>
</protein>
<dbReference type="InterPro" id="IPR009061">
    <property type="entry name" value="DNA-bd_dom_put_sf"/>
</dbReference>
<proteinExistence type="predicted"/>
<dbReference type="SUPFAM" id="SSF46955">
    <property type="entry name" value="Putative DNA-binding domain"/>
    <property type="match status" value="1"/>
</dbReference>
<feature type="domain" description="HTH merR-type" evidence="2">
    <location>
        <begin position="22"/>
        <end position="91"/>
    </location>
</feature>
<dbReference type="GO" id="GO:0003677">
    <property type="term" value="F:DNA binding"/>
    <property type="evidence" value="ECO:0007669"/>
    <property type="project" value="UniProtKB-KW"/>
</dbReference>
<evidence type="ECO:0000256" key="1">
    <source>
        <dbReference type="ARBA" id="ARBA00023125"/>
    </source>
</evidence>
<dbReference type="Pfam" id="PF13411">
    <property type="entry name" value="MerR_1"/>
    <property type="match status" value="1"/>
</dbReference>
<dbReference type="PROSITE" id="PS50937">
    <property type="entry name" value="HTH_MERR_2"/>
    <property type="match status" value="1"/>
</dbReference>
<dbReference type="Proteomes" id="UP000261905">
    <property type="component" value="Unassembled WGS sequence"/>
</dbReference>
<keyword evidence="1" id="KW-0238">DNA-binding</keyword>
<reference evidence="3 4" key="1">
    <citation type="submission" date="2018-08" db="EMBL/GenBank/DDBJ databases">
        <title>Paenibacillus sp. M4BSY-1, whole genome shotgun sequence.</title>
        <authorList>
            <person name="Tuo L."/>
        </authorList>
    </citation>
    <scope>NUCLEOTIDE SEQUENCE [LARGE SCALE GENOMIC DNA]</scope>
    <source>
        <strain evidence="3 4">M4BSY-1</strain>
    </source>
</reference>
<evidence type="ECO:0000313" key="4">
    <source>
        <dbReference type="Proteomes" id="UP000261905"/>
    </source>
</evidence>
<dbReference type="SMART" id="SM00422">
    <property type="entry name" value="HTH_MERR"/>
    <property type="match status" value="1"/>
</dbReference>
<evidence type="ECO:0000259" key="2">
    <source>
        <dbReference type="PROSITE" id="PS50937"/>
    </source>
</evidence>
<accession>A0A371PG88</accession>
<name>A0A371PG88_9BACL</name>
<comment type="caution">
    <text evidence="3">The sequence shown here is derived from an EMBL/GenBank/DDBJ whole genome shotgun (WGS) entry which is preliminary data.</text>
</comment>
<organism evidence="3 4">
    <name type="scientific">Paenibacillus paeoniae</name>
    <dbReference type="NCBI Taxonomy" id="2292705"/>
    <lineage>
        <taxon>Bacteria</taxon>
        <taxon>Bacillati</taxon>
        <taxon>Bacillota</taxon>
        <taxon>Bacilli</taxon>
        <taxon>Bacillales</taxon>
        <taxon>Paenibacillaceae</taxon>
        <taxon>Paenibacillus</taxon>
    </lineage>
</organism>
<dbReference type="PRINTS" id="PR00040">
    <property type="entry name" value="HTHMERR"/>
</dbReference>
<keyword evidence="4" id="KW-1185">Reference proteome</keyword>
<dbReference type="PROSITE" id="PS00552">
    <property type="entry name" value="HTH_MERR_1"/>
    <property type="match status" value="1"/>
</dbReference>
<dbReference type="PANTHER" id="PTHR30204">
    <property type="entry name" value="REDOX-CYCLING DRUG-SENSING TRANSCRIPTIONAL ACTIVATOR SOXR"/>
    <property type="match status" value="1"/>
</dbReference>
<dbReference type="Gene3D" id="1.10.1660.10">
    <property type="match status" value="1"/>
</dbReference>
<dbReference type="PANTHER" id="PTHR30204:SF96">
    <property type="entry name" value="CHROMOSOME-ANCHORING PROTEIN RACA"/>
    <property type="match status" value="1"/>
</dbReference>